<protein>
    <recommendedName>
        <fullName evidence="2">acylphosphatase</fullName>
        <ecNumber evidence="2">3.6.1.7</ecNumber>
    </recommendedName>
</protein>
<comment type="caution">
    <text evidence="5">Lacks conserved residue(s) required for the propagation of feature annotation.</text>
</comment>
<dbReference type="SUPFAM" id="SSF54975">
    <property type="entry name" value="Acylphosphatase/BLUF domain-like"/>
    <property type="match status" value="1"/>
</dbReference>
<evidence type="ECO:0000256" key="1">
    <source>
        <dbReference type="ARBA" id="ARBA00005614"/>
    </source>
</evidence>
<organism evidence="9 10">
    <name type="scientific">Dibothriocephalus latus</name>
    <name type="common">Fish tapeworm</name>
    <name type="synonym">Diphyllobothrium latum</name>
    <dbReference type="NCBI Taxonomy" id="60516"/>
    <lineage>
        <taxon>Eukaryota</taxon>
        <taxon>Metazoa</taxon>
        <taxon>Spiralia</taxon>
        <taxon>Lophotrochozoa</taxon>
        <taxon>Platyhelminthes</taxon>
        <taxon>Cestoda</taxon>
        <taxon>Eucestoda</taxon>
        <taxon>Diphyllobothriidea</taxon>
        <taxon>Diphyllobothriidae</taxon>
        <taxon>Dibothriocephalus</taxon>
    </lineage>
</organism>
<dbReference type="InterPro" id="IPR001792">
    <property type="entry name" value="Acylphosphatase-like_dom"/>
</dbReference>
<gene>
    <name evidence="9" type="ORF">DILT_LOCUS5718</name>
</gene>
<evidence type="ECO:0000256" key="4">
    <source>
        <dbReference type="ARBA" id="ARBA00047645"/>
    </source>
</evidence>
<dbReference type="InterPro" id="IPR036046">
    <property type="entry name" value="Acylphosphatase-like_dom_sf"/>
</dbReference>
<dbReference type="PROSITE" id="PS51160">
    <property type="entry name" value="ACYLPHOSPHATASE_3"/>
    <property type="match status" value="1"/>
</dbReference>
<dbReference type="Gene3D" id="3.30.70.100">
    <property type="match status" value="1"/>
</dbReference>
<comment type="catalytic activity">
    <reaction evidence="4">
        <text>an acyl phosphate + H2O = a carboxylate + phosphate + H(+)</text>
        <dbReference type="Rhea" id="RHEA:14965"/>
        <dbReference type="ChEBI" id="CHEBI:15377"/>
        <dbReference type="ChEBI" id="CHEBI:15378"/>
        <dbReference type="ChEBI" id="CHEBI:29067"/>
        <dbReference type="ChEBI" id="CHEBI:43474"/>
        <dbReference type="ChEBI" id="CHEBI:59918"/>
        <dbReference type="EC" id="3.6.1.7"/>
    </reaction>
</comment>
<evidence type="ECO:0000256" key="2">
    <source>
        <dbReference type="ARBA" id="ARBA00012150"/>
    </source>
</evidence>
<evidence type="ECO:0000256" key="3">
    <source>
        <dbReference type="ARBA" id="ARBA00022801"/>
    </source>
</evidence>
<evidence type="ECO:0000256" key="5">
    <source>
        <dbReference type="PROSITE-ProRule" id="PRU00520"/>
    </source>
</evidence>
<keyword evidence="3" id="KW-0378">Hydrolase</keyword>
<dbReference type="Pfam" id="PF00708">
    <property type="entry name" value="Acylphosphatase"/>
    <property type="match status" value="1"/>
</dbReference>
<keyword evidence="10" id="KW-1185">Reference proteome</keyword>
<dbReference type="PRINTS" id="PR00112">
    <property type="entry name" value="ACYLPHPHTASE"/>
</dbReference>
<dbReference type="InterPro" id="IPR017968">
    <property type="entry name" value="Acylphosphatase_CS"/>
</dbReference>
<dbReference type="PANTHER" id="PTHR10029:SF3">
    <property type="entry name" value="ACYLPHOSPHATASE-RELATED"/>
    <property type="match status" value="1"/>
</dbReference>
<evidence type="ECO:0000313" key="9">
    <source>
        <dbReference type="EMBL" id="VDN09887.1"/>
    </source>
</evidence>
<accession>A0A3P7LDB3</accession>
<evidence type="ECO:0000256" key="7">
    <source>
        <dbReference type="SAM" id="SignalP"/>
    </source>
</evidence>
<reference evidence="9 10" key="1">
    <citation type="submission" date="2018-11" db="EMBL/GenBank/DDBJ databases">
        <authorList>
            <consortium name="Pathogen Informatics"/>
        </authorList>
    </citation>
    <scope>NUCLEOTIDE SEQUENCE [LARGE SCALE GENOMIC DNA]</scope>
</reference>
<dbReference type="GO" id="GO:0003998">
    <property type="term" value="F:acylphosphatase activity"/>
    <property type="evidence" value="ECO:0007669"/>
    <property type="project" value="UniProtKB-EC"/>
</dbReference>
<dbReference type="PANTHER" id="PTHR10029">
    <property type="entry name" value="ACYLPHOSPHATASE"/>
    <property type="match status" value="1"/>
</dbReference>
<name>A0A3P7LDB3_DIBLA</name>
<dbReference type="OrthoDB" id="7961613at2759"/>
<dbReference type="InterPro" id="IPR020456">
    <property type="entry name" value="Acylphosphatase"/>
</dbReference>
<keyword evidence="7" id="KW-0732">Signal</keyword>
<dbReference type="AlphaFoldDB" id="A0A3P7LDB3"/>
<proteinExistence type="inferred from homology"/>
<sequence length="108" mass="11663">MLVTGVELAPFLVAVVMAAASASLKSFEFEVFGKYTAATARENNIVGWVKNTSTGSVVGVAQGPDAKMDVFKNWLKTTGSPKSRIQKCDINKERSITALTFSSFDIIR</sequence>
<dbReference type="EMBL" id="UYRU01047994">
    <property type="protein sequence ID" value="VDN09887.1"/>
    <property type="molecule type" value="Genomic_DNA"/>
</dbReference>
<evidence type="ECO:0000256" key="6">
    <source>
        <dbReference type="RuleBase" id="RU004168"/>
    </source>
</evidence>
<evidence type="ECO:0000313" key="10">
    <source>
        <dbReference type="Proteomes" id="UP000281553"/>
    </source>
</evidence>
<feature type="signal peptide" evidence="7">
    <location>
        <begin position="1"/>
        <end position="18"/>
    </location>
</feature>
<dbReference type="EC" id="3.6.1.7" evidence="2"/>
<dbReference type="Proteomes" id="UP000281553">
    <property type="component" value="Unassembled WGS sequence"/>
</dbReference>
<evidence type="ECO:0000259" key="8">
    <source>
        <dbReference type="PROSITE" id="PS51160"/>
    </source>
</evidence>
<feature type="domain" description="Acylphosphatase-like" evidence="8">
    <location>
        <begin position="1"/>
        <end position="108"/>
    </location>
</feature>
<comment type="similarity">
    <text evidence="1 6">Belongs to the acylphosphatase family.</text>
</comment>
<feature type="chain" id="PRO_5018024591" description="acylphosphatase" evidence="7">
    <location>
        <begin position="19"/>
        <end position="108"/>
    </location>
</feature>
<dbReference type="PROSITE" id="PS00151">
    <property type="entry name" value="ACYLPHOSPHATASE_2"/>
    <property type="match status" value="1"/>
</dbReference>